<dbReference type="InterPro" id="IPR006119">
    <property type="entry name" value="Resolv_N"/>
</dbReference>
<dbReference type="PROSITE" id="PS51736">
    <property type="entry name" value="RECOMBINASES_3"/>
    <property type="match status" value="1"/>
</dbReference>
<dbReference type="SMART" id="SM00857">
    <property type="entry name" value="Resolvase"/>
    <property type="match status" value="1"/>
</dbReference>
<dbReference type="PANTHER" id="PTHR30461">
    <property type="entry name" value="DNA-INVERTASE FROM LAMBDOID PROPHAGE"/>
    <property type="match status" value="1"/>
</dbReference>
<dbReference type="SUPFAM" id="SSF53041">
    <property type="entry name" value="Resolvase-like"/>
    <property type="match status" value="1"/>
</dbReference>
<dbReference type="InterPro" id="IPR006118">
    <property type="entry name" value="Recombinase_CS"/>
</dbReference>
<dbReference type="Pfam" id="PF00239">
    <property type="entry name" value="Resolvase"/>
    <property type="match status" value="1"/>
</dbReference>
<dbReference type="InterPro" id="IPR050639">
    <property type="entry name" value="SSR_resolvase"/>
</dbReference>
<evidence type="ECO:0000313" key="8">
    <source>
        <dbReference type="Proteomes" id="UP000190675"/>
    </source>
</evidence>
<evidence type="ECO:0000256" key="3">
    <source>
        <dbReference type="ARBA" id="ARBA00023172"/>
    </source>
</evidence>
<evidence type="ECO:0000256" key="1">
    <source>
        <dbReference type="ARBA" id="ARBA00022908"/>
    </source>
</evidence>
<name>A0A1M5R3S2_9BRAD</name>
<keyword evidence="3" id="KW-0233">DNA recombination</keyword>
<dbReference type="EMBL" id="LT670818">
    <property type="protein sequence ID" value="SHH20851.1"/>
    <property type="molecule type" value="Genomic_DNA"/>
</dbReference>
<evidence type="ECO:0000313" key="7">
    <source>
        <dbReference type="EMBL" id="SHH20851.1"/>
    </source>
</evidence>
<feature type="active site" description="O-(5'-phospho-DNA)-serine intermediate" evidence="4 5">
    <location>
        <position position="13"/>
    </location>
</feature>
<dbReference type="AlphaFoldDB" id="A0A1M5R3S2"/>
<evidence type="ECO:0000256" key="4">
    <source>
        <dbReference type="PIRSR" id="PIRSR606118-50"/>
    </source>
</evidence>
<dbReference type="GO" id="GO:0015074">
    <property type="term" value="P:DNA integration"/>
    <property type="evidence" value="ECO:0007669"/>
    <property type="project" value="UniProtKB-KW"/>
</dbReference>
<evidence type="ECO:0000256" key="2">
    <source>
        <dbReference type="ARBA" id="ARBA00023125"/>
    </source>
</evidence>
<dbReference type="RefSeq" id="WP_079569278.1">
    <property type="nucleotide sequence ID" value="NZ_LT670818.1"/>
</dbReference>
<dbReference type="GO" id="GO:0003677">
    <property type="term" value="F:DNA binding"/>
    <property type="evidence" value="ECO:0007669"/>
    <property type="project" value="UniProtKB-KW"/>
</dbReference>
<dbReference type="GO" id="GO:0000150">
    <property type="term" value="F:DNA strand exchange activity"/>
    <property type="evidence" value="ECO:0007669"/>
    <property type="project" value="InterPro"/>
</dbReference>
<evidence type="ECO:0000259" key="6">
    <source>
        <dbReference type="PROSITE" id="PS51736"/>
    </source>
</evidence>
<accession>A0A1M5R3S2</accession>
<dbReference type="Gene3D" id="3.40.50.1390">
    <property type="entry name" value="Resolvase, N-terminal catalytic domain"/>
    <property type="match status" value="1"/>
</dbReference>
<keyword evidence="2" id="KW-0238">DNA-binding</keyword>
<evidence type="ECO:0000256" key="5">
    <source>
        <dbReference type="PROSITE-ProRule" id="PRU10137"/>
    </source>
</evidence>
<dbReference type="InterPro" id="IPR036162">
    <property type="entry name" value="Resolvase-like_N_sf"/>
</dbReference>
<dbReference type="Proteomes" id="UP000190675">
    <property type="component" value="Chromosome I"/>
</dbReference>
<organism evidence="7 8">
    <name type="scientific">Bradyrhizobium erythrophlei</name>
    <dbReference type="NCBI Taxonomy" id="1437360"/>
    <lineage>
        <taxon>Bacteria</taxon>
        <taxon>Pseudomonadati</taxon>
        <taxon>Pseudomonadota</taxon>
        <taxon>Alphaproteobacteria</taxon>
        <taxon>Hyphomicrobiales</taxon>
        <taxon>Nitrobacteraceae</taxon>
        <taxon>Bradyrhizobium</taxon>
    </lineage>
</organism>
<reference evidence="7 8" key="1">
    <citation type="submission" date="2016-11" db="EMBL/GenBank/DDBJ databases">
        <authorList>
            <person name="Jaros S."/>
            <person name="Januszkiewicz K."/>
            <person name="Wedrychowicz H."/>
        </authorList>
    </citation>
    <scope>NUCLEOTIDE SEQUENCE [LARGE SCALE GENOMIC DNA]</scope>
    <source>
        <strain evidence="7 8">GAS242</strain>
    </source>
</reference>
<sequence>MAQGRFISYLRVSTAGQGRSGLGVEAQRLAVETYLNGGKWTLIKEFVEIESGKRSDNRPELAKALALCKAHRAALVVAKVDRLARSQGFLSRILEAGVDVRFCDLPQIEGPTGRFLLQSMMSVAELEAGMISARTKAALAASKARGKKLGGFRGRAGTAADLAKARAARSSAADAQADALAPILARIDPAGAGSLRTVAALLAAEGVPTPSGRGEWTAKAVSRLRERLQA</sequence>
<dbReference type="PANTHER" id="PTHR30461:SF2">
    <property type="entry name" value="SERINE RECOMBINASE PINE-RELATED"/>
    <property type="match status" value="1"/>
</dbReference>
<dbReference type="PROSITE" id="PS00397">
    <property type="entry name" value="RECOMBINASES_1"/>
    <property type="match status" value="1"/>
</dbReference>
<proteinExistence type="predicted"/>
<gene>
    <name evidence="7" type="ORF">SAMN05444169_6322</name>
</gene>
<keyword evidence="1" id="KW-0229">DNA integration</keyword>
<protein>
    <submittedName>
        <fullName evidence="7">Site-specific DNA recombinase</fullName>
    </submittedName>
</protein>
<feature type="domain" description="Resolvase/invertase-type recombinase catalytic" evidence="6">
    <location>
        <begin position="5"/>
        <end position="146"/>
    </location>
</feature>
<dbReference type="OrthoDB" id="2290206at2"/>
<dbReference type="CDD" id="cd00338">
    <property type="entry name" value="Ser_Recombinase"/>
    <property type="match status" value="1"/>
</dbReference>